<proteinExistence type="predicted"/>
<keyword evidence="3" id="KW-1185">Reference proteome</keyword>
<reference evidence="2 3" key="1">
    <citation type="submission" date="2020-03" db="EMBL/GenBank/DDBJ databases">
        <title>Leucobacter sp. nov., isolated from beetles.</title>
        <authorList>
            <person name="Hyun D.-W."/>
            <person name="Bae J.-W."/>
        </authorList>
    </citation>
    <scope>NUCLEOTIDE SEQUENCE [LARGE SCALE GENOMIC DNA]</scope>
    <source>
        <strain evidence="2 3">HDW9B</strain>
    </source>
</reference>
<dbReference type="Proteomes" id="UP000501387">
    <property type="component" value="Chromosome"/>
</dbReference>
<dbReference type="EMBL" id="CP049934">
    <property type="protein sequence ID" value="QIM15723.1"/>
    <property type="molecule type" value="Genomic_DNA"/>
</dbReference>
<feature type="transmembrane region" description="Helical" evidence="1">
    <location>
        <begin position="215"/>
        <end position="233"/>
    </location>
</feature>
<dbReference type="PANTHER" id="PTHR32251:SF17">
    <property type="entry name" value="STEROID 5-ALPHA REDUCTASE C-TERMINAL DOMAIN-CONTAINING PROTEIN"/>
    <property type="match status" value="1"/>
</dbReference>
<accession>A0A6G8FHF9</accession>
<feature type="transmembrane region" description="Helical" evidence="1">
    <location>
        <begin position="65"/>
        <end position="86"/>
    </location>
</feature>
<organism evidence="2 3">
    <name type="scientific">Leucobacter insecticola</name>
    <dbReference type="NCBI Taxonomy" id="2714934"/>
    <lineage>
        <taxon>Bacteria</taxon>
        <taxon>Bacillati</taxon>
        <taxon>Actinomycetota</taxon>
        <taxon>Actinomycetes</taxon>
        <taxon>Micrococcales</taxon>
        <taxon>Microbacteriaceae</taxon>
        <taxon>Leucobacter</taxon>
    </lineage>
</organism>
<keyword evidence="1" id="KW-0472">Membrane</keyword>
<feature type="transmembrane region" description="Helical" evidence="1">
    <location>
        <begin position="35"/>
        <end position="53"/>
    </location>
</feature>
<dbReference type="AlphaFoldDB" id="A0A6G8FHF9"/>
<keyword evidence="1" id="KW-0812">Transmembrane</keyword>
<dbReference type="InterPro" id="IPR010721">
    <property type="entry name" value="UstE-like"/>
</dbReference>
<feature type="transmembrane region" description="Helical" evidence="1">
    <location>
        <begin position="92"/>
        <end position="112"/>
    </location>
</feature>
<protein>
    <submittedName>
        <fullName evidence="2">DUF1295 domain-containing protein</fullName>
    </submittedName>
</protein>
<dbReference type="PROSITE" id="PS50244">
    <property type="entry name" value="S5A_REDUCTASE"/>
    <property type="match status" value="1"/>
</dbReference>
<dbReference type="RefSeq" id="WP_166322079.1">
    <property type="nucleotide sequence ID" value="NZ_CP049934.1"/>
</dbReference>
<dbReference type="Gene3D" id="1.20.120.1630">
    <property type="match status" value="1"/>
</dbReference>
<dbReference type="Pfam" id="PF06966">
    <property type="entry name" value="DUF1295"/>
    <property type="match status" value="1"/>
</dbReference>
<dbReference type="PANTHER" id="PTHR32251">
    <property type="entry name" value="3-OXO-5-ALPHA-STEROID 4-DEHYDROGENASE"/>
    <property type="match status" value="1"/>
</dbReference>
<gene>
    <name evidence="2" type="ORF">G7067_03720</name>
</gene>
<dbReference type="GO" id="GO:0016020">
    <property type="term" value="C:membrane"/>
    <property type="evidence" value="ECO:0007669"/>
    <property type="project" value="TreeGrafter"/>
</dbReference>
<keyword evidence="1" id="KW-1133">Transmembrane helix</keyword>
<feature type="transmembrane region" description="Helical" evidence="1">
    <location>
        <begin position="133"/>
        <end position="153"/>
    </location>
</feature>
<name>A0A6G8FHF9_9MICO</name>
<evidence type="ECO:0000313" key="3">
    <source>
        <dbReference type="Proteomes" id="UP000501387"/>
    </source>
</evidence>
<evidence type="ECO:0000313" key="2">
    <source>
        <dbReference type="EMBL" id="QIM15723.1"/>
    </source>
</evidence>
<feature type="transmembrane region" description="Helical" evidence="1">
    <location>
        <begin position="165"/>
        <end position="184"/>
    </location>
</feature>
<evidence type="ECO:0000256" key="1">
    <source>
        <dbReference type="SAM" id="Phobius"/>
    </source>
</evidence>
<sequence>MPQPPSRSIILIAATIILSTLLALAGSVDGWRVGEIPGFALAIIIAFAVQWLVYIPSAIAQSDRVFDATGAATYISVTLLMLALSPRLDPRSIILTALIVVWAARLGTFLFLRNRRSGTDDRFDEIKTSKLRFLSIWTVQGLWVSLTAAAAWITITSEHSAPLGWTTWLGIAIWILGFVTEVTADLQKSRFKADPANADRFITSGLWSIVRHPNYLGEILLWIGVLIIAVPVLQGWQWVALLSPVFVILLLTRVSGIPTLEHKAAKKWGDDPDYQAYRARTPALIPGLRRK</sequence>
<dbReference type="KEGG" id="lins:G7067_03720"/>